<dbReference type="KEGG" id="gaz:Pan241w_53070"/>
<evidence type="ECO:0000313" key="3">
    <source>
        <dbReference type="EMBL" id="QDT45188.1"/>
    </source>
</evidence>
<accession>A0A517RMT6</accession>
<dbReference type="InterPro" id="IPR010982">
    <property type="entry name" value="Lambda_DNA-bd_dom_sf"/>
</dbReference>
<dbReference type="AlphaFoldDB" id="A0A517RMT6"/>
<proteinExistence type="predicted"/>
<protein>
    <submittedName>
        <fullName evidence="3">Helix-turn-helix domain protein</fullName>
    </submittedName>
</protein>
<dbReference type="PANTHER" id="PTHR46797:SF1">
    <property type="entry name" value="METHYLPHOSPHONATE SYNTHASE"/>
    <property type="match status" value="1"/>
</dbReference>
<keyword evidence="1" id="KW-0238">DNA-binding</keyword>
<dbReference type="Proteomes" id="UP000317171">
    <property type="component" value="Chromosome"/>
</dbReference>
<dbReference type="InterPro" id="IPR001387">
    <property type="entry name" value="Cro/C1-type_HTH"/>
</dbReference>
<dbReference type="GO" id="GO:0003700">
    <property type="term" value="F:DNA-binding transcription factor activity"/>
    <property type="evidence" value="ECO:0007669"/>
    <property type="project" value="TreeGrafter"/>
</dbReference>
<sequence>MEKSVFTQEYSILLRLLKETRKQKKVSQVELAKRLGQSQSFVSKCERGERRMDIIQLRTVCHALGTTLPEFVDALEFKLKQNQGQKKLRK</sequence>
<evidence type="ECO:0000259" key="2">
    <source>
        <dbReference type="PROSITE" id="PS50943"/>
    </source>
</evidence>
<dbReference type="Gene3D" id="1.10.260.40">
    <property type="entry name" value="lambda repressor-like DNA-binding domains"/>
    <property type="match status" value="1"/>
</dbReference>
<dbReference type="InterPro" id="IPR050807">
    <property type="entry name" value="TransReg_Diox_bact_type"/>
</dbReference>
<dbReference type="Pfam" id="PF01381">
    <property type="entry name" value="HTH_3"/>
    <property type="match status" value="1"/>
</dbReference>
<dbReference type="PANTHER" id="PTHR46797">
    <property type="entry name" value="HTH-TYPE TRANSCRIPTIONAL REGULATOR"/>
    <property type="match status" value="1"/>
</dbReference>
<dbReference type="GO" id="GO:0003677">
    <property type="term" value="F:DNA binding"/>
    <property type="evidence" value="ECO:0007669"/>
    <property type="project" value="UniProtKB-KW"/>
</dbReference>
<dbReference type="OrthoDB" id="9803379at2"/>
<keyword evidence="4" id="KW-1185">Reference proteome</keyword>
<dbReference type="PROSITE" id="PS50943">
    <property type="entry name" value="HTH_CROC1"/>
    <property type="match status" value="1"/>
</dbReference>
<name>A0A517RMT6_9PLAN</name>
<feature type="domain" description="HTH cro/C1-type" evidence="2">
    <location>
        <begin position="17"/>
        <end position="71"/>
    </location>
</feature>
<dbReference type="SUPFAM" id="SSF47413">
    <property type="entry name" value="lambda repressor-like DNA-binding domains"/>
    <property type="match status" value="1"/>
</dbReference>
<dbReference type="SMART" id="SM00530">
    <property type="entry name" value="HTH_XRE"/>
    <property type="match status" value="1"/>
</dbReference>
<organism evidence="3 4">
    <name type="scientific">Gimesia alba</name>
    <dbReference type="NCBI Taxonomy" id="2527973"/>
    <lineage>
        <taxon>Bacteria</taxon>
        <taxon>Pseudomonadati</taxon>
        <taxon>Planctomycetota</taxon>
        <taxon>Planctomycetia</taxon>
        <taxon>Planctomycetales</taxon>
        <taxon>Planctomycetaceae</taxon>
        <taxon>Gimesia</taxon>
    </lineage>
</organism>
<gene>
    <name evidence="3" type="ORF">Pan241w_53070</name>
</gene>
<dbReference type="CDD" id="cd00093">
    <property type="entry name" value="HTH_XRE"/>
    <property type="match status" value="1"/>
</dbReference>
<dbReference type="RefSeq" id="WP_145221378.1">
    <property type="nucleotide sequence ID" value="NZ_CP036269.1"/>
</dbReference>
<dbReference type="EMBL" id="CP036269">
    <property type="protein sequence ID" value="QDT45188.1"/>
    <property type="molecule type" value="Genomic_DNA"/>
</dbReference>
<dbReference type="GO" id="GO:0005829">
    <property type="term" value="C:cytosol"/>
    <property type="evidence" value="ECO:0007669"/>
    <property type="project" value="TreeGrafter"/>
</dbReference>
<reference evidence="3 4" key="1">
    <citation type="submission" date="2019-02" db="EMBL/GenBank/DDBJ databases">
        <title>Deep-cultivation of Planctomycetes and their phenomic and genomic characterization uncovers novel biology.</title>
        <authorList>
            <person name="Wiegand S."/>
            <person name="Jogler M."/>
            <person name="Boedeker C."/>
            <person name="Pinto D."/>
            <person name="Vollmers J."/>
            <person name="Rivas-Marin E."/>
            <person name="Kohn T."/>
            <person name="Peeters S.H."/>
            <person name="Heuer A."/>
            <person name="Rast P."/>
            <person name="Oberbeckmann S."/>
            <person name="Bunk B."/>
            <person name="Jeske O."/>
            <person name="Meyerdierks A."/>
            <person name="Storesund J.E."/>
            <person name="Kallscheuer N."/>
            <person name="Luecker S."/>
            <person name="Lage O.M."/>
            <person name="Pohl T."/>
            <person name="Merkel B.J."/>
            <person name="Hornburger P."/>
            <person name="Mueller R.-W."/>
            <person name="Bruemmer F."/>
            <person name="Labrenz M."/>
            <person name="Spormann A.M."/>
            <person name="Op den Camp H."/>
            <person name="Overmann J."/>
            <person name="Amann R."/>
            <person name="Jetten M.S.M."/>
            <person name="Mascher T."/>
            <person name="Medema M.H."/>
            <person name="Devos D.P."/>
            <person name="Kaster A.-K."/>
            <person name="Ovreas L."/>
            <person name="Rohde M."/>
            <person name="Galperin M.Y."/>
            <person name="Jogler C."/>
        </authorList>
    </citation>
    <scope>NUCLEOTIDE SEQUENCE [LARGE SCALE GENOMIC DNA]</scope>
    <source>
        <strain evidence="3 4">Pan241w</strain>
    </source>
</reference>
<evidence type="ECO:0000313" key="4">
    <source>
        <dbReference type="Proteomes" id="UP000317171"/>
    </source>
</evidence>
<evidence type="ECO:0000256" key="1">
    <source>
        <dbReference type="ARBA" id="ARBA00023125"/>
    </source>
</evidence>